<evidence type="ECO:0000256" key="1">
    <source>
        <dbReference type="SAM" id="MobiDB-lite"/>
    </source>
</evidence>
<evidence type="ECO:0000313" key="2">
    <source>
        <dbReference type="EMBL" id="MCX2818935.1"/>
    </source>
</evidence>
<keyword evidence="3" id="KW-1185">Reference proteome</keyword>
<proteinExistence type="predicted"/>
<feature type="region of interest" description="Disordered" evidence="1">
    <location>
        <begin position="302"/>
        <end position="324"/>
    </location>
</feature>
<dbReference type="RefSeq" id="WP_266086775.1">
    <property type="nucleotide sequence ID" value="NZ_RKLV01000005.1"/>
</dbReference>
<organism evidence="2 3">
    <name type="scientific">Halorutilus salinus</name>
    <dbReference type="NCBI Taxonomy" id="2487751"/>
    <lineage>
        <taxon>Archaea</taxon>
        <taxon>Methanobacteriati</taxon>
        <taxon>Methanobacteriota</taxon>
        <taxon>Stenosarchaea group</taxon>
        <taxon>Halobacteria</taxon>
        <taxon>Halorutilales</taxon>
        <taxon>Halorutilaceae</taxon>
        <taxon>Halorutilus</taxon>
    </lineage>
</organism>
<sequence length="324" mass="36186">MTEGTTYVLGWDGLDYELCNEYGLADEFVPYHTRADTFANGVLGKPGTYELWPSIITGKKPDEHGVRLIDEDEGGAGAENPVVNVAAGAMHRYLPTRTRLRIGIALRNRGLSLNQKSPDWYRRKGVRTVFDGRDSRVISLPNYRTEADEGLDLLAGWGRKMSRYLDIHADEDTGRVVYRPKKSLEAVEDWLVSEVGRKTAIVRARTDADHGIAFVWFAYIDTVGHTTPAVDDTDWQRDAYEHAVEVTQEIRAATDDEDTVIVASDHGNRDGEHTFDAFFGATDESALEGVESVLDYREGIERVTEDGDEPATETPYEVEVKPAD</sequence>
<comment type="caution">
    <text evidence="2">The sequence shown here is derived from an EMBL/GenBank/DDBJ whole genome shotgun (WGS) entry which is preliminary data.</text>
</comment>
<accession>A0A9Q4C4M6</accession>
<dbReference type="SUPFAM" id="SSF53649">
    <property type="entry name" value="Alkaline phosphatase-like"/>
    <property type="match status" value="1"/>
</dbReference>
<dbReference type="AlphaFoldDB" id="A0A9Q4C4M6"/>
<reference evidence="2" key="1">
    <citation type="submission" date="2022-09" db="EMBL/GenBank/DDBJ databases">
        <title>Haloadaptaus new haloarchaeum isolated from saline soil.</title>
        <authorList>
            <person name="Duran-Viseras A."/>
            <person name="Sanchez-Porro C."/>
            <person name="Ventosa A."/>
        </authorList>
    </citation>
    <scope>NUCLEOTIDE SEQUENCE</scope>
    <source>
        <strain evidence="2">F3-133</strain>
    </source>
</reference>
<protein>
    <submittedName>
        <fullName evidence="2">Alkaline phosphatase family protein</fullName>
    </submittedName>
</protein>
<gene>
    <name evidence="2" type="ORF">EGH25_06175</name>
</gene>
<dbReference type="Gene3D" id="3.40.720.10">
    <property type="entry name" value="Alkaline Phosphatase, subunit A"/>
    <property type="match status" value="1"/>
</dbReference>
<evidence type="ECO:0000313" key="3">
    <source>
        <dbReference type="Proteomes" id="UP001149411"/>
    </source>
</evidence>
<name>A0A9Q4C4M6_9EURY</name>
<dbReference type="EMBL" id="RKLV01000005">
    <property type="protein sequence ID" value="MCX2818935.1"/>
    <property type="molecule type" value="Genomic_DNA"/>
</dbReference>
<dbReference type="InterPro" id="IPR017850">
    <property type="entry name" value="Alkaline_phosphatase_core_sf"/>
</dbReference>
<dbReference type="Proteomes" id="UP001149411">
    <property type="component" value="Unassembled WGS sequence"/>
</dbReference>